<accession>A0A7H0FMD1</accession>
<organism evidence="4 5">
    <name type="scientific">Enterococcus faecalis</name>
    <name type="common">Streptococcus faecalis</name>
    <dbReference type="NCBI Taxonomy" id="1351"/>
    <lineage>
        <taxon>Bacteria</taxon>
        <taxon>Bacillati</taxon>
        <taxon>Bacillota</taxon>
        <taxon>Bacilli</taxon>
        <taxon>Lactobacillales</taxon>
        <taxon>Enterococcaceae</taxon>
        <taxon>Enterococcus</taxon>
    </lineage>
</organism>
<name>A0A7H0FMD1_ENTFL</name>
<dbReference type="Proteomes" id="UP000516122">
    <property type="component" value="Chromosome"/>
</dbReference>
<keyword evidence="2" id="KW-0175">Coiled coil</keyword>
<dbReference type="EMBL" id="CP060804">
    <property type="protein sequence ID" value="QNP37197.1"/>
    <property type="molecule type" value="Genomic_DNA"/>
</dbReference>
<evidence type="ECO:0000259" key="3">
    <source>
        <dbReference type="Pfam" id="PF10145"/>
    </source>
</evidence>
<evidence type="ECO:0000256" key="1">
    <source>
        <dbReference type="ARBA" id="ARBA00022612"/>
    </source>
</evidence>
<dbReference type="InterPro" id="IPR010090">
    <property type="entry name" value="Phage_tape_meas"/>
</dbReference>
<dbReference type="PANTHER" id="PTHR37813:SF1">
    <property type="entry name" value="FELS-2 PROPHAGE PROTEIN"/>
    <property type="match status" value="1"/>
</dbReference>
<reference evidence="4 5" key="1">
    <citation type="submission" date="2020-08" db="EMBL/GenBank/DDBJ databases">
        <title>Enterococcus faecalis SF28073 genome assembly.</title>
        <authorList>
            <person name="Duerkop B.A."/>
            <person name="Johnson C.N."/>
        </authorList>
    </citation>
    <scope>NUCLEOTIDE SEQUENCE [LARGE SCALE GENOMIC DNA]</scope>
    <source>
        <strain evidence="4 5">SF28073</strain>
    </source>
</reference>
<dbReference type="RefSeq" id="WP_002382544.1">
    <property type="nucleotide sequence ID" value="NZ_CP060804.1"/>
</dbReference>
<gene>
    <name evidence="4" type="ORF">H9Q64_12085</name>
</gene>
<feature type="coiled-coil region" evidence="2">
    <location>
        <begin position="788"/>
        <end position="829"/>
    </location>
</feature>
<evidence type="ECO:0000313" key="4">
    <source>
        <dbReference type="EMBL" id="QNP37197.1"/>
    </source>
</evidence>
<proteinExistence type="predicted"/>
<dbReference type="Pfam" id="PF10145">
    <property type="entry name" value="PhageMin_Tail"/>
    <property type="match status" value="1"/>
</dbReference>
<keyword evidence="1" id="KW-1188">Viral release from host cell</keyword>
<evidence type="ECO:0000256" key="2">
    <source>
        <dbReference type="SAM" id="Coils"/>
    </source>
</evidence>
<feature type="domain" description="Phage tail tape measure protein" evidence="3">
    <location>
        <begin position="212"/>
        <end position="413"/>
    </location>
</feature>
<dbReference type="NCBIfam" id="TIGR01760">
    <property type="entry name" value="tape_meas_TP901"/>
    <property type="match status" value="1"/>
</dbReference>
<dbReference type="PANTHER" id="PTHR37813">
    <property type="entry name" value="FELS-2 PROPHAGE PROTEIN"/>
    <property type="match status" value="1"/>
</dbReference>
<evidence type="ECO:0000313" key="5">
    <source>
        <dbReference type="Proteomes" id="UP000516122"/>
    </source>
</evidence>
<sequence length="1583" mass="170362">MSGGTPLGNMVIKLGLDSSDFGRGAANAKKEVRYLAKEMQANAKIADMAGNQMGKLGTRFDGLTKIIGAQEKQVAALKKAYDESFVDGKATESTKRLATQLQDANGKLANYRSQLIQTAGQMAEMQVKTTGATGAIYNASEKMISSGQKMEKVGGALTKGITLPILAGAAAVTTAAVKWESDFAGVKKTNDEVVDSTGKVVYSYKDLENGLRGLAKELPSSHTEIANVAEAAGQLGIKTKNVVGFTKTMIDLGESTNMSAEEAATALARLANITGMPQTEFDKLGSVIVDLGNNFATTESEITAMGLRLAGAGHQVGMSEAQIMGFAAALSSVGIEAEAGGSAFSKVMVQMQLAVEKGTGAFSELEQIANGAGYTIGEVGQAVLNGGKPLKTMASNLGMNSKALSKMYKEADKSKTSLEDFASVAGMSGEQFAKAFKEDASGAIIKFVEGLGKTKEHGQSAISVLDEMGITEVRLRDSLLRAAGASDVFKSAVDRGTKAWGQNTALTEEANKRYETTESQLKMLKNEAVDVGITFGGPLVKALRDVLQATKPMIKTVTNLAESFSNADPKTQQTIVKMIALTAAMGPAIKLTGTLTKGVGFLGKGFVETMAAMSKKRAIEDVTKAFAEGSSVSIGFGKDIASSGSALGGLTAKIGGTTTQIGSLTKGFSLLNPWVLGATAAIGAGVAVWKLWGEEAWNSSQRVKQWGTDVGREVDKTLDGVQDKTKAANGQFGLLKDGFNQSDASKMAENFETAGQSLEKSLNKKVDGLNQLLKQLPGTATDSMKEIIENEKKLNQSAVEEIQSNNKQIQEIRQRAANENRQLSVSEAQMISDLSKNTAEAYVNTLDVSAEQKRTILKSMTGDVANATKEEAEIWLKSLGEQRNASQTHAAKMKEEQKKWLKDWGYNLDGEFAQKYLEEWDKINETTTEGFDNQMAAIVEKFPELKDKIHLASGQVIKESGNASQYLIEDNEKLLENVSKTTNKVAENAKKNAEQLKYVGNEASEYGKMWNNLVLDPKTGEVKTNAQEAVNEAANSEKGWNQLLYASKHADLKSNAKLMIAEAAIANGKWDSMTFKEQQALLDTNAKKTVTQALQANGKWDKLNFEEKKAILYSNTPEKMAENMLNLGLWEDYKLHDKEIKADNKEFLEVLSDSQEKIVNWSNIPDDVKEFYADNQDLLTKIYGSERAFNAWKNLPDESKLLLANNTDVLQKILSSETYLTNWNNLPTDQKKMLANNDDLLTKVMKSEESMNAWKSLPDPVKKMLGNNEDLKAKIADGTLSVQTYDQIKPQLKKLLGDASNVSNQSQVGIQNLNAFNANNPAQKILRGDSSNAQAAARQGGNALNTYNVNNPGTKNLRGNAGGVVSAASSGNSSLNIFAANNPVEKLLRANDQASGPASQAKNAVSDFNSGPSVITKTLNVVANLGAGVAKILGLETGTNNHIGGPAIVNDQKGRTYKELVIPKGGVPFIPEGRNVFLPDLPKGSKVIKASETKKLIPHYENGVGVPRNSSVVKNLIAIQDSHESNDFSELASLMREMVSYLKDGNIKNMEVTQYITGADTKTPRETAMETKRQLRDLARGFK</sequence>
<protein>
    <submittedName>
        <fullName evidence="4">Phage tail tape measure protein</fullName>
    </submittedName>
</protein>